<dbReference type="OrthoDB" id="10330537at2759"/>
<dbReference type="Proteomes" id="UP000267821">
    <property type="component" value="Unassembled WGS sequence"/>
</dbReference>
<organism evidence="1 2">
    <name type="scientific">Terfezia boudieri ATCC MYA-4762</name>
    <dbReference type="NCBI Taxonomy" id="1051890"/>
    <lineage>
        <taxon>Eukaryota</taxon>
        <taxon>Fungi</taxon>
        <taxon>Dikarya</taxon>
        <taxon>Ascomycota</taxon>
        <taxon>Pezizomycotina</taxon>
        <taxon>Pezizomycetes</taxon>
        <taxon>Pezizales</taxon>
        <taxon>Pezizaceae</taxon>
        <taxon>Terfezia</taxon>
    </lineage>
</organism>
<dbReference type="EMBL" id="ML121595">
    <property type="protein sequence ID" value="RPB19217.1"/>
    <property type="molecule type" value="Genomic_DNA"/>
</dbReference>
<keyword evidence="2" id="KW-1185">Reference proteome</keyword>
<dbReference type="AlphaFoldDB" id="A0A3N4L8J3"/>
<protein>
    <submittedName>
        <fullName evidence="1">Uncharacterized protein</fullName>
    </submittedName>
</protein>
<evidence type="ECO:0000313" key="2">
    <source>
        <dbReference type="Proteomes" id="UP000267821"/>
    </source>
</evidence>
<accession>A0A3N4L8J3</accession>
<reference evidence="1 2" key="1">
    <citation type="journal article" date="2018" name="Nat. Ecol. Evol.">
        <title>Pezizomycetes genomes reveal the molecular basis of ectomycorrhizal truffle lifestyle.</title>
        <authorList>
            <person name="Murat C."/>
            <person name="Payen T."/>
            <person name="Noel B."/>
            <person name="Kuo A."/>
            <person name="Morin E."/>
            <person name="Chen J."/>
            <person name="Kohler A."/>
            <person name="Krizsan K."/>
            <person name="Balestrini R."/>
            <person name="Da Silva C."/>
            <person name="Montanini B."/>
            <person name="Hainaut M."/>
            <person name="Levati E."/>
            <person name="Barry K.W."/>
            <person name="Belfiori B."/>
            <person name="Cichocki N."/>
            <person name="Clum A."/>
            <person name="Dockter R.B."/>
            <person name="Fauchery L."/>
            <person name="Guy J."/>
            <person name="Iotti M."/>
            <person name="Le Tacon F."/>
            <person name="Lindquist E.A."/>
            <person name="Lipzen A."/>
            <person name="Malagnac F."/>
            <person name="Mello A."/>
            <person name="Molinier V."/>
            <person name="Miyauchi S."/>
            <person name="Poulain J."/>
            <person name="Riccioni C."/>
            <person name="Rubini A."/>
            <person name="Sitrit Y."/>
            <person name="Splivallo R."/>
            <person name="Traeger S."/>
            <person name="Wang M."/>
            <person name="Zifcakova L."/>
            <person name="Wipf D."/>
            <person name="Zambonelli A."/>
            <person name="Paolocci F."/>
            <person name="Nowrousian M."/>
            <person name="Ottonello S."/>
            <person name="Baldrian P."/>
            <person name="Spatafora J.W."/>
            <person name="Henrissat B."/>
            <person name="Nagy L.G."/>
            <person name="Aury J.M."/>
            <person name="Wincker P."/>
            <person name="Grigoriev I.V."/>
            <person name="Bonfante P."/>
            <person name="Martin F.M."/>
        </authorList>
    </citation>
    <scope>NUCLEOTIDE SEQUENCE [LARGE SCALE GENOMIC DNA]</scope>
    <source>
        <strain evidence="1 2">ATCC MYA-4762</strain>
    </source>
</reference>
<proteinExistence type="predicted"/>
<evidence type="ECO:0000313" key="1">
    <source>
        <dbReference type="EMBL" id="RPB19217.1"/>
    </source>
</evidence>
<dbReference type="STRING" id="1051890.A0A3N4L8J3"/>
<sequence>MPPKEGKTNNRRIEVWSRRIATRNVKIRVYWNLVDPMESEDDTTTRDAVLVAQSGLGEKETIKGDARNTWAIEQPRTRRSISIILLERRSRCNISLFALERQFKHDFRIAKTEARVQALNSYTQGQKAYTQSVKVNIKIMEDCAGRWTISLDADYIVGDGGDVVVDVQLDRYSGQGGRLTVCIFEGVPPSVMQWLRHRDTIDLLNKHAPVISSYREIRSKKFYNRLTEYINLWYYNEKFVGGWRAYKSFLDCIQDGVTTAEFKDSVAADDNECYLEDDMWLELSE</sequence>
<gene>
    <name evidence="1" type="ORF">L211DRAFT_853404</name>
</gene>
<name>A0A3N4L8J3_9PEZI</name>
<dbReference type="InParanoid" id="A0A3N4L8J3"/>